<evidence type="ECO:0000313" key="2">
    <source>
        <dbReference type="EMBL" id="OTF72829.1"/>
    </source>
</evidence>
<evidence type="ECO:0000256" key="1">
    <source>
        <dbReference type="SAM" id="Phobius"/>
    </source>
</evidence>
<comment type="caution">
    <text evidence="2">The sequence shown here is derived from an EMBL/GenBank/DDBJ whole genome shotgun (WGS) entry which is preliminary data.</text>
</comment>
<name>A0A1Y3AWG5_EURMA</name>
<feature type="transmembrane region" description="Helical" evidence="1">
    <location>
        <begin position="57"/>
        <end position="75"/>
    </location>
</feature>
<keyword evidence="3" id="KW-1185">Reference proteome</keyword>
<dbReference type="AlphaFoldDB" id="A0A1Y3AWG5"/>
<keyword evidence="1" id="KW-1133">Transmembrane helix</keyword>
<reference evidence="2 3" key="1">
    <citation type="submission" date="2017-03" db="EMBL/GenBank/DDBJ databases">
        <title>Genome Survey of Euroglyphus maynei.</title>
        <authorList>
            <person name="Arlian L.G."/>
            <person name="Morgan M.S."/>
            <person name="Rider S.D."/>
        </authorList>
    </citation>
    <scope>NUCLEOTIDE SEQUENCE [LARGE SCALE GENOMIC DNA]</scope>
    <source>
        <strain evidence="2">Arlian Lab</strain>
        <tissue evidence="2">Whole body</tissue>
    </source>
</reference>
<gene>
    <name evidence="2" type="ORF">BLA29_005236</name>
</gene>
<keyword evidence="1" id="KW-0472">Membrane</keyword>
<dbReference type="EMBL" id="MUJZ01054405">
    <property type="protein sequence ID" value="OTF72829.1"/>
    <property type="molecule type" value="Genomic_DNA"/>
</dbReference>
<organism evidence="2 3">
    <name type="scientific">Euroglyphus maynei</name>
    <name type="common">Mayne's house dust mite</name>
    <dbReference type="NCBI Taxonomy" id="6958"/>
    <lineage>
        <taxon>Eukaryota</taxon>
        <taxon>Metazoa</taxon>
        <taxon>Ecdysozoa</taxon>
        <taxon>Arthropoda</taxon>
        <taxon>Chelicerata</taxon>
        <taxon>Arachnida</taxon>
        <taxon>Acari</taxon>
        <taxon>Acariformes</taxon>
        <taxon>Sarcoptiformes</taxon>
        <taxon>Astigmata</taxon>
        <taxon>Psoroptidia</taxon>
        <taxon>Analgoidea</taxon>
        <taxon>Pyroglyphidae</taxon>
        <taxon>Pyroglyphinae</taxon>
        <taxon>Euroglyphus</taxon>
    </lineage>
</organism>
<accession>A0A1Y3AWG5</accession>
<keyword evidence="1" id="KW-0812">Transmembrane</keyword>
<dbReference type="Proteomes" id="UP000194236">
    <property type="component" value="Unassembled WGS sequence"/>
</dbReference>
<evidence type="ECO:0000313" key="3">
    <source>
        <dbReference type="Proteomes" id="UP000194236"/>
    </source>
</evidence>
<protein>
    <submittedName>
        <fullName evidence="2">Uncharacterized protein</fullName>
    </submittedName>
</protein>
<proteinExistence type="predicted"/>
<sequence length="130" mass="16297">MKIDYHRKRRHVRRRCHHHENFLLIPIFTLLNFKFHHHHQHDSIFHCHYRHRHSIRFLLLSSLVLFLFGFYTGLIETYEFFHHDHHHYEKQYQPNQQQIHFGPITANRSNQSNIFRIDFNVKIRTKFSFI</sequence>